<organism evidence="4 5">
    <name type="scientific">Paenibacillus alginolyticus</name>
    <dbReference type="NCBI Taxonomy" id="59839"/>
    <lineage>
        <taxon>Bacteria</taxon>
        <taxon>Bacillati</taxon>
        <taxon>Bacillota</taxon>
        <taxon>Bacilli</taxon>
        <taxon>Bacillales</taxon>
        <taxon>Paenibacillaceae</taxon>
        <taxon>Paenibacillus</taxon>
    </lineage>
</organism>
<keyword evidence="2" id="KW-0472">Membrane</keyword>
<keyword evidence="2" id="KW-1133">Transmembrane helix</keyword>
<dbReference type="EMBL" id="JAMDMX010000033">
    <property type="protein sequence ID" value="MCY9693411.1"/>
    <property type="molecule type" value="Genomic_DNA"/>
</dbReference>
<dbReference type="PROSITE" id="PS00194">
    <property type="entry name" value="THIOREDOXIN_1"/>
    <property type="match status" value="1"/>
</dbReference>
<reference evidence="4 5" key="1">
    <citation type="submission" date="2022-05" db="EMBL/GenBank/DDBJ databases">
        <title>Genome Sequencing of Bee-Associated Microbes.</title>
        <authorList>
            <person name="Dunlap C."/>
        </authorList>
    </citation>
    <scope>NUCLEOTIDE SEQUENCE [LARGE SCALE GENOMIC DNA]</scope>
    <source>
        <strain evidence="4 5">NRRL B-14421</strain>
    </source>
</reference>
<dbReference type="Pfam" id="PF00578">
    <property type="entry name" value="AhpC-TSA"/>
    <property type="match status" value="1"/>
</dbReference>
<keyword evidence="5" id="KW-1185">Reference proteome</keyword>
<evidence type="ECO:0000313" key="5">
    <source>
        <dbReference type="Proteomes" id="UP001527099"/>
    </source>
</evidence>
<dbReference type="InterPro" id="IPR000866">
    <property type="entry name" value="AhpC/TSA"/>
</dbReference>
<dbReference type="PROSITE" id="PS51352">
    <property type="entry name" value="THIOREDOXIN_2"/>
    <property type="match status" value="1"/>
</dbReference>
<protein>
    <submittedName>
        <fullName evidence="4">TlpA family protein disulfide reductase</fullName>
    </submittedName>
</protein>
<dbReference type="PANTHER" id="PTHR42852">
    <property type="entry name" value="THIOL:DISULFIDE INTERCHANGE PROTEIN DSBE"/>
    <property type="match status" value="1"/>
</dbReference>
<dbReference type="InterPro" id="IPR017937">
    <property type="entry name" value="Thioredoxin_CS"/>
</dbReference>
<evidence type="ECO:0000256" key="2">
    <source>
        <dbReference type="SAM" id="Phobius"/>
    </source>
</evidence>
<comment type="caution">
    <text evidence="4">The sequence shown here is derived from an EMBL/GenBank/DDBJ whole genome shotgun (WGS) entry which is preliminary data.</text>
</comment>
<dbReference type="InterPro" id="IPR036249">
    <property type="entry name" value="Thioredoxin-like_sf"/>
</dbReference>
<evidence type="ECO:0000313" key="4">
    <source>
        <dbReference type="EMBL" id="MCY9693411.1"/>
    </source>
</evidence>
<feature type="transmembrane region" description="Helical" evidence="2">
    <location>
        <begin position="6"/>
        <end position="23"/>
    </location>
</feature>
<dbReference type="Proteomes" id="UP001527099">
    <property type="component" value="Unassembled WGS sequence"/>
</dbReference>
<dbReference type="InterPro" id="IPR013766">
    <property type="entry name" value="Thioredoxin_domain"/>
</dbReference>
<dbReference type="CDD" id="cd02966">
    <property type="entry name" value="TlpA_like_family"/>
    <property type="match status" value="1"/>
</dbReference>
<gene>
    <name evidence="4" type="ORF">M5X19_10975</name>
</gene>
<proteinExistence type="predicted"/>
<evidence type="ECO:0000259" key="3">
    <source>
        <dbReference type="PROSITE" id="PS51352"/>
    </source>
</evidence>
<accession>A0ABT4GB53</accession>
<evidence type="ECO:0000256" key="1">
    <source>
        <dbReference type="ARBA" id="ARBA00023157"/>
    </source>
</evidence>
<dbReference type="PRINTS" id="PR00421">
    <property type="entry name" value="THIOREDOXIN"/>
</dbReference>
<feature type="domain" description="Thioredoxin" evidence="3">
    <location>
        <begin position="38"/>
        <end position="179"/>
    </location>
</feature>
<keyword evidence="1" id="KW-1015">Disulfide bond</keyword>
<dbReference type="InterPro" id="IPR050553">
    <property type="entry name" value="Thioredoxin_ResA/DsbE_sf"/>
</dbReference>
<dbReference type="SUPFAM" id="SSF52833">
    <property type="entry name" value="Thioredoxin-like"/>
    <property type="match status" value="1"/>
</dbReference>
<keyword evidence="2" id="KW-0812">Transmembrane</keyword>
<dbReference type="RefSeq" id="WP_268614960.1">
    <property type="nucleotide sequence ID" value="NZ_JAMDMX010000033.1"/>
</dbReference>
<dbReference type="Gene3D" id="3.40.30.10">
    <property type="entry name" value="Glutaredoxin"/>
    <property type="match status" value="1"/>
</dbReference>
<name>A0ABT4GB53_9BACL</name>
<sequence>MKKQWILLASVLVIVSIIVYQNMSRRTDSLAQQAEELPRVGFKAPNFSLQSLDGKTYTMPTADNKPVVVNFWASWCGPCRLEAPELVKIYKKYQGNVEIYAVNLTSQDSPGEAKAFADSFGFTFPVLLDNNKNVQVSDLYQVQAIPTTYFIDKNGLIVDKVAGYTDPQTLEKKFRDLQK</sequence>
<dbReference type="PANTHER" id="PTHR42852:SF1">
    <property type="entry name" value="THIOREDOXIN-LIKE PROTEIN YNEN"/>
    <property type="match status" value="1"/>
</dbReference>